<evidence type="ECO:0000313" key="6">
    <source>
        <dbReference type="EMBL" id="MBB0245031.1"/>
    </source>
</evidence>
<gene>
    <name evidence="6" type="ORF">FNQ90_13160</name>
</gene>
<keyword evidence="3" id="KW-1133">Transmembrane helix</keyword>
<feature type="transmembrane region" description="Helical" evidence="3">
    <location>
        <begin position="57"/>
        <end position="80"/>
    </location>
</feature>
<dbReference type="InterPro" id="IPR027381">
    <property type="entry name" value="LytR/CpsA/Psr_C"/>
</dbReference>
<dbReference type="InterPro" id="IPR004474">
    <property type="entry name" value="LytR_CpsA_psr"/>
</dbReference>
<dbReference type="Pfam" id="PF13399">
    <property type="entry name" value="LytR_C"/>
    <property type="match status" value="1"/>
</dbReference>
<evidence type="ECO:0000256" key="1">
    <source>
        <dbReference type="ARBA" id="ARBA00006068"/>
    </source>
</evidence>
<reference evidence="7" key="1">
    <citation type="submission" date="2019-10" db="EMBL/GenBank/DDBJ databases">
        <title>Streptomyces sp. nov., a novel actinobacterium isolated from alkaline environment.</title>
        <authorList>
            <person name="Golinska P."/>
        </authorList>
    </citation>
    <scope>NUCLEOTIDE SEQUENCE [LARGE SCALE GENOMIC DNA]</scope>
    <source>
        <strain evidence="7">DSM 42118</strain>
    </source>
</reference>
<evidence type="ECO:0000256" key="3">
    <source>
        <dbReference type="SAM" id="Phobius"/>
    </source>
</evidence>
<dbReference type="PANTHER" id="PTHR33392">
    <property type="entry name" value="POLYISOPRENYL-TEICHOIC ACID--PEPTIDOGLYCAN TEICHOIC ACID TRANSFERASE TAGU"/>
    <property type="match status" value="1"/>
</dbReference>
<dbReference type="EMBL" id="VKHT01000373">
    <property type="protein sequence ID" value="MBB0245031.1"/>
    <property type="molecule type" value="Genomic_DNA"/>
</dbReference>
<keyword evidence="3" id="KW-0812">Transmembrane</keyword>
<feature type="compositionally biased region" description="Low complexity" evidence="2">
    <location>
        <begin position="17"/>
        <end position="35"/>
    </location>
</feature>
<name>A0A7W3TDV9_9ACTN</name>
<feature type="domain" description="LytR/CpsA/Psr regulator C-terminal" evidence="5">
    <location>
        <begin position="403"/>
        <end position="487"/>
    </location>
</feature>
<dbReference type="Gene3D" id="3.40.630.190">
    <property type="entry name" value="LCP protein"/>
    <property type="match status" value="1"/>
</dbReference>
<dbReference type="PANTHER" id="PTHR33392:SF6">
    <property type="entry name" value="POLYISOPRENYL-TEICHOIC ACID--PEPTIDOGLYCAN TEICHOIC ACID TRANSFERASE TAGU"/>
    <property type="match status" value="1"/>
</dbReference>
<dbReference type="AlphaFoldDB" id="A0A7W3TDV9"/>
<dbReference type="Pfam" id="PF03816">
    <property type="entry name" value="LytR_cpsA_psr"/>
    <property type="match status" value="1"/>
</dbReference>
<evidence type="ECO:0000313" key="7">
    <source>
        <dbReference type="Proteomes" id="UP000538929"/>
    </source>
</evidence>
<feature type="domain" description="Cell envelope-related transcriptional attenuator" evidence="4">
    <location>
        <begin position="133"/>
        <end position="296"/>
    </location>
</feature>
<keyword evidence="7" id="KW-1185">Reference proteome</keyword>
<evidence type="ECO:0000256" key="2">
    <source>
        <dbReference type="SAM" id="MobiDB-lite"/>
    </source>
</evidence>
<evidence type="ECO:0000259" key="4">
    <source>
        <dbReference type="Pfam" id="PF03816"/>
    </source>
</evidence>
<sequence length="493" mass="52480">MPAGADDDHPDALSTDGRAAGGRAATRAGRVPAPRRSTDGRAGGGRRRGKPRRKPRYLLWSAGTLAVLLLLGTGVLAWLYHKLDGNVQSADVDDKIGGDRPDDLAPDAETILLIGSDSREGTGGAYGNVDGMNSDTMMVVHIAENREWATVVSLPRDSWVEVPACELGNGEVSEPYFGKLNSAYSTGGMSGDVEYATACAIRTVEHNAGLRMDHFITIDFNGFSGMVDALGGVDMCIEAPIDDPKAHLRLDAGCQSLNGDEALGYVRARYSLGDGSDLSRINRQQEFMQALVAKARSSLTNPTALYDFMGAVTGSLTTDPELAGLQPLLSLTTQLQDIPQDAITFMTVPNYPRELDDPTDRANVVWRYPHAELVFTAMARDERLTEEELERAVAERPTISPADIRVQVLNGSGVPGQAAEAAEALSAAGFQVPFTGNSDLVGGTVIRHPEGLEEHARLLAKRVPGARLESMESETPGVLTLITGPDFAGVNGG</sequence>
<dbReference type="InterPro" id="IPR050922">
    <property type="entry name" value="LytR/CpsA/Psr_CW_biosynth"/>
</dbReference>
<comment type="similarity">
    <text evidence="1">Belongs to the LytR/CpsA/Psr (LCP) family.</text>
</comment>
<keyword evidence="3" id="KW-0472">Membrane</keyword>
<comment type="caution">
    <text evidence="6">The sequence shown here is derived from an EMBL/GenBank/DDBJ whole genome shotgun (WGS) entry which is preliminary data.</text>
</comment>
<feature type="region of interest" description="Disordered" evidence="2">
    <location>
        <begin position="1"/>
        <end position="52"/>
    </location>
</feature>
<dbReference type="Proteomes" id="UP000538929">
    <property type="component" value="Unassembled WGS sequence"/>
</dbReference>
<protein>
    <submittedName>
        <fullName evidence="6">LytR family transcriptional regulator</fullName>
    </submittedName>
</protein>
<proteinExistence type="inferred from homology"/>
<dbReference type="Gene3D" id="3.30.70.2390">
    <property type="match status" value="1"/>
</dbReference>
<organism evidence="6 7">
    <name type="scientific">Streptomyces alkaliphilus</name>
    <dbReference type="NCBI Taxonomy" id="1472722"/>
    <lineage>
        <taxon>Bacteria</taxon>
        <taxon>Bacillati</taxon>
        <taxon>Actinomycetota</taxon>
        <taxon>Actinomycetes</taxon>
        <taxon>Kitasatosporales</taxon>
        <taxon>Streptomycetaceae</taxon>
        <taxon>Streptomyces</taxon>
    </lineage>
</organism>
<evidence type="ECO:0000259" key="5">
    <source>
        <dbReference type="Pfam" id="PF13399"/>
    </source>
</evidence>
<accession>A0A7W3TDV9</accession>
<feature type="compositionally biased region" description="Basic and acidic residues" evidence="2">
    <location>
        <begin position="1"/>
        <end position="11"/>
    </location>
</feature>
<dbReference type="NCBIfam" id="TIGR00350">
    <property type="entry name" value="lytR_cpsA_psr"/>
    <property type="match status" value="1"/>
</dbReference>